<protein>
    <recommendedName>
        <fullName evidence="4">mannan endo-1,4-beta-mannosidase</fullName>
        <ecNumber evidence="4">3.2.1.78</ecNumber>
    </recommendedName>
</protein>
<keyword evidence="13" id="KW-1185">Reference proteome</keyword>
<comment type="catalytic activity">
    <reaction evidence="1">
        <text>Random hydrolysis of (1-&gt;4)-beta-D-mannosidic linkages in mannans, galactomannans and glucomannans.</text>
        <dbReference type="EC" id="3.2.1.78"/>
    </reaction>
</comment>
<comment type="similarity">
    <text evidence="3 9">Belongs to the glycosyl hydrolase 5 (cellulase A) family.</text>
</comment>
<feature type="chain" id="PRO_5021896007" description="mannan endo-1,4-beta-mannosidase" evidence="10">
    <location>
        <begin position="20"/>
        <end position="360"/>
    </location>
</feature>
<evidence type="ECO:0000256" key="4">
    <source>
        <dbReference type="ARBA" id="ARBA00012706"/>
    </source>
</evidence>
<dbReference type="EC" id="3.2.1.78" evidence="4"/>
<dbReference type="GO" id="GO:0046355">
    <property type="term" value="P:mannan catabolic process"/>
    <property type="evidence" value="ECO:0007669"/>
    <property type="project" value="UniProtKB-ARBA"/>
</dbReference>
<evidence type="ECO:0000313" key="13">
    <source>
        <dbReference type="Proteomes" id="UP000319160"/>
    </source>
</evidence>
<evidence type="ECO:0000256" key="8">
    <source>
        <dbReference type="ARBA" id="ARBA00023295"/>
    </source>
</evidence>
<name>A0A553HXN8_9PEZI</name>
<sequence>MKASLTFAACLALAGRALSAASFAGSNLYYAAGLSTDQQDYLFKNLKASGIKVLRVWLDGQSEEQKGTKISSFPSLEGTSPGSYNDEVLTRLDDLMHRAATQYGIKLMISMHSYNALKANNDYYGKYWGTGDFYTNSDAISAFKKRINHVMSHKNPNNGKTWAQSSEYIFAFEAQNEADQPNTHPDTTATWQCTMAKTIKDNLAGNGNILSITGGGGWVDASLPKALFSCDALDVLAIHAYGNGDLTVDKLSPYVKMAKDSGKKLIMQEWGACYFATSKNQECDKGSPASNRDANIKTWADNISKAGIPWMYWQILPNEDPHYGSDFEVGIDGVNWNTLKSVAAGTSKYTAQFDFSKWLL</sequence>
<dbReference type="Proteomes" id="UP000319160">
    <property type="component" value="Unassembled WGS sequence"/>
</dbReference>
<accession>A0A553HXN8</accession>
<dbReference type="STRING" id="2512241.A0A553HXN8"/>
<evidence type="ECO:0000259" key="11">
    <source>
        <dbReference type="Pfam" id="PF00150"/>
    </source>
</evidence>
<evidence type="ECO:0000256" key="7">
    <source>
        <dbReference type="ARBA" id="ARBA00022801"/>
    </source>
</evidence>
<reference evidence="13" key="1">
    <citation type="submission" date="2019-06" db="EMBL/GenBank/DDBJ databases">
        <title>Draft genome sequence of the griseofulvin-producing fungus Xylaria cubensis strain G536.</title>
        <authorList>
            <person name="Mead M.E."/>
            <person name="Raja H.A."/>
            <person name="Steenwyk J.L."/>
            <person name="Knowles S.L."/>
            <person name="Oberlies N.H."/>
            <person name="Rokas A."/>
        </authorList>
    </citation>
    <scope>NUCLEOTIDE SEQUENCE [LARGE SCALE GENOMIC DNA]</scope>
    <source>
        <strain evidence="13">G536</strain>
    </source>
</reference>
<evidence type="ECO:0000256" key="2">
    <source>
        <dbReference type="ARBA" id="ARBA00004613"/>
    </source>
</evidence>
<evidence type="ECO:0000256" key="3">
    <source>
        <dbReference type="ARBA" id="ARBA00005641"/>
    </source>
</evidence>
<evidence type="ECO:0000256" key="6">
    <source>
        <dbReference type="ARBA" id="ARBA00022729"/>
    </source>
</evidence>
<feature type="signal peptide" evidence="10">
    <location>
        <begin position="1"/>
        <end position="19"/>
    </location>
</feature>
<keyword evidence="8 9" id="KW-0326">Glycosidase</keyword>
<organism evidence="12 13">
    <name type="scientific">Xylaria flabelliformis</name>
    <dbReference type="NCBI Taxonomy" id="2512241"/>
    <lineage>
        <taxon>Eukaryota</taxon>
        <taxon>Fungi</taxon>
        <taxon>Dikarya</taxon>
        <taxon>Ascomycota</taxon>
        <taxon>Pezizomycotina</taxon>
        <taxon>Sordariomycetes</taxon>
        <taxon>Xylariomycetidae</taxon>
        <taxon>Xylariales</taxon>
        <taxon>Xylariaceae</taxon>
        <taxon>Xylaria</taxon>
    </lineage>
</organism>
<dbReference type="Pfam" id="PF00150">
    <property type="entry name" value="Cellulase"/>
    <property type="match status" value="1"/>
</dbReference>
<keyword evidence="7 9" id="KW-0378">Hydrolase</keyword>
<dbReference type="OrthoDB" id="428177at2759"/>
<keyword evidence="5" id="KW-0964">Secreted</keyword>
<keyword evidence="6 10" id="KW-0732">Signal</keyword>
<dbReference type="SUPFAM" id="SSF51445">
    <property type="entry name" value="(Trans)glycosidases"/>
    <property type="match status" value="1"/>
</dbReference>
<gene>
    <name evidence="12" type="ORF">FHL15_006392</name>
</gene>
<comment type="subcellular location">
    <subcellularLocation>
        <location evidence="2">Secreted</location>
    </subcellularLocation>
</comment>
<proteinExistence type="inferred from homology"/>
<dbReference type="PANTHER" id="PTHR31451">
    <property type="match status" value="1"/>
</dbReference>
<feature type="domain" description="Glycoside hydrolase family 5" evidence="11">
    <location>
        <begin position="38"/>
        <end position="317"/>
    </location>
</feature>
<dbReference type="GO" id="GO:0005576">
    <property type="term" value="C:extracellular region"/>
    <property type="evidence" value="ECO:0007669"/>
    <property type="project" value="UniProtKB-SubCell"/>
</dbReference>
<dbReference type="GO" id="GO:0016985">
    <property type="term" value="F:mannan endo-1,4-beta-mannosidase activity"/>
    <property type="evidence" value="ECO:0007669"/>
    <property type="project" value="UniProtKB-EC"/>
</dbReference>
<dbReference type="PANTHER" id="PTHR31451:SF39">
    <property type="entry name" value="MANNAN ENDO-1,4-BETA-MANNOSIDASE 1"/>
    <property type="match status" value="1"/>
</dbReference>
<evidence type="ECO:0000256" key="10">
    <source>
        <dbReference type="SAM" id="SignalP"/>
    </source>
</evidence>
<dbReference type="InterPro" id="IPR045053">
    <property type="entry name" value="MAN-like"/>
</dbReference>
<evidence type="ECO:0000256" key="1">
    <source>
        <dbReference type="ARBA" id="ARBA00001678"/>
    </source>
</evidence>
<comment type="caution">
    <text evidence="12">The sequence shown here is derived from an EMBL/GenBank/DDBJ whole genome shotgun (WGS) entry which is preliminary data.</text>
</comment>
<dbReference type="InterPro" id="IPR001547">
    <property type="entry name" value="Glyco_hydro_5"/>
</dbReference>
<dbReference type="AlphaFoldDB" id="A0A553HXN8"/>
<dbReference type="Gene3D" id="3.20.20.80">
    <property type="entry name" value="Glycosidases"/>
    <property type="match status" value="1"/>
</dbReference>
<evidence type="ECO:0000313" key="12">
    <source>
        <dbReference type="EMBL" id="TRX92718.1"/>
    </source>
</evidence>
<evidence type="ECO:0000256" key="5">
    <source>
        <dbReference type="ARBA" id="ARBA00022525"/>
    </source>
</evidence>
<evidence type="ECO:0000256" key="9">
    <source>
        <dbReference type="RuleBase" id="RU361153"/>
    </source>
</evidence>
<dbReference type="InterPro" id="IPR017853">
    <property type="entry name" value="GH"/>
</dbReference>
<dbReference type="EMBL" id="VFLP01000034">
    <property type="protein sequence ID" value="TRX92718.1"/>
    <property type="molecule type" value="Genomic_DNA"/>
</dbReference>